<evidence type="ECO:0000256" key="2">
    <source>
        <dbReference type="SAM" id="Phobius"/>
    </source>
</evidence>
<proteinExistence type="predicted"/>
<dbReference type="HOGENOM" id="CLU_2681213_0_0_9"/>
<dbReference type="STRING" id="1548.CSCA_4849"/>
<protein>
    <submittedName>
        <fullName evidence="3">Uncharacterized protein</fullName>
    </submittedName>
</protein>
<evidence type="ECO:0000313" key="4">
    <source>
        <dbReference type="Proteomes" id="UP000033115"/>
    </source>
</evidence>
<accession>A0A0E3K4G6</accession>
<sequence>MNNETMEIKINEHDKKIDEHEDKINSLEKSDTKQDSKIDNLCEKIDGLIIMNNKWLYFAITSMIALLAKILFF</sequence>
<feature type="coiled-coil region" evidence="1">
    <location>
        <begin position="3"/>
        <end position="30"/>
    </location>
</feature>
<reference evidence="3 4" key="1">
    <citation type="journal article" date="2015" name="J. Biotechnol.">
        <title>Complete genome sequence of a malodorant-producing acetogen, Clostridium scatologenes ATCC 25775(T).</title>
        <authorList>
            <person name="Zhu Z."/>
            <person name="Guo T."/>
            <person name="Zheng H."/>
            <person name="Song T."/>
            <person name="Ouyang P."/>
            <person name="Xie J."/>
        </authorList>
    </citation>
    <scope>NUCLEOTIDE SEQUENCE [LARGE SCALE GENOMIC DNA]</scope>
    <source>
        <strain evidence="3 4">ATCC 25775</strain>
    </source>
</reference>
<dbReference type="RefSeq" id="WP_029159907.1">
    <property type="nucleotide sequence ID" value="NZ_CP009933.1"/>
</dbReference>
<keyword evidence="4" id="KW-1185">Reference proteome</keyword>
<gene>
    <name evidence="3" type="ORF">CSCA_4849</name>
</gene>
<feature type="transmembrane region" description="Helical" evidence="2">
    <location>
        <begin position="55"/>
        <end position="72"/>
    </location>
</feature>
<name>A0A0E3K4G6_CLOSL</name>
<dbReference type="InterPro" id="IPR019715">
    <property type="entry name" value="Haemolysin_XhlA"/>
</dbReference>
<dbReference type="KEGG" id="csq:CSCA_4849"/>
<dbReference type="Pfam" id="PF10779">
    <property type="entry name" value="XhlA"/>
    <property type="match status" value="1"/>
</dbReference>
<organism evidence="3 4">
    <name type="scientific">Clostridium scatologenes</name>
    <dbReference type="NCBI Taxonomy" id="1548"/>
    <lineage>
        <taxon>Bacteria</taxon>
        <taxon>Bacillati</taxon>
        <taxon>Bacillota</taxon>
        <taxon>Clostridia</taxon>
        <taxon>Eubacteriales</taxon>
        <taxon>Clostridiaceae</taxon>
        <taxon>Clostridium</taxon>
    </lineage>
</organism>
<dbReference type="AlphaFoldDB" id="A0A0E3K4G6"/>
<keyword evidence="1" id="KW-0175">Coiled coil</keyword>
<keyword evidence="2" id="KW-0472">Membrane</keyword>
<evidence type="ECO:0000256" key="1">
    <source>
        <dbReference type="SAM" id="Coils"/>
    </source>
</evidence>
<keyword evidence="2" id="KW-1133">Transmembrane helix</keyword>
<keyword evidence="2" id="KW-0812">Transmembrane</keyword>
<evidence type="ECO:0000313" key="3">
    <source>
        <dbReference type="EMBL" id="AKA71974.1"/>
    </source>
</evidence>
<dbReference type="EMBL" id="CP009933">
    <property type="protein sequence ID" value="AKA71974.1"/>
    <property type="molecule type" value="Genomic_DNA"/>
</dbReference>
<dbReference type="Proteomes" id="UP000033115">
    <property type="component" value="Chromosome"/>
</dbReference>